<dbReference type="eggNOG" id="ENOG502T5Y6">
    <property type="taxonomic scope" value="Eukaryota"/>
</dbReference>
<dbReference type="OrthoDB" id="4590386at2759"/>
<name>G2Q9Q6_THET4</name>
<keyword evidence="2" id="KW-0732">Signal</keyword>
<dbReference type="Proteomes" id="UP000007322">
    <property type="component" value="Chromosome 2"/>
</dbReference>
<evidence type="ECO:0000313" key="3">
    <source>
        <dbReference type="EMBL" id="AEO56515.1"/>
    </source>
</evidence>
<dbReference type="RefSeq" id="XP_003661760.1">
    <property type="nucleotide sequence ID" value="XM_003661712.1"/>
</dbReference>
<dbReference type="VEuPathDB" id="FungiDB:MYCTH_100608"/>
<evidence type="ECO:0000256" key="1">
    <source>
        <dbReference type="SAM" id="MobiDB-lite"/>
    </source>
</evidence>
<reference evidence="3 4" key="1">
    <citation type="journal article" date="2011" name="Nat. Biotechnol.">
        <title>Comparative genomic analysis of the thermophilic biomass-degrading fungi Myceliophthora thermophila and Thielavia terrestris.</title>
        <authorList>
            <person name="Berka R.M."/>
            <person name="Grigoriev I.V."/>
            <person name="Otillar R."/>
            <person name="Salamov A."/>
            <person name="Grimwood J."/>
            <person name="Reid I."/>
            <person name="Ishmael N."/>
            <person name="John T."/>
            <person name="Darmond C."/>
            <person name="Moisan M.-C."/>
            <person name="Henrissat B."/>
            <person name="Coutinho P.M."/>
            <person name="Lombard V."/>
            <person name="Natvig D.O."/>
            <person name="Lindquist E."/>
            <person name="Schmutz J."/>
            <person name="Lucas S."/>
            <person name="Harris P."/>
            <person name="Powlowski J."/>
            <person name="Bellemare A."/>
            <person name="Taylor D."/>
            <person name="Butler G."/>
            <person name="de Vries R.P."/>
            <person name="Allijn I.E."/>
            <person name="van den Brink J."/>
            <person name="Ushinsky S."/>
            <person name="Storms R."/>
            <person name="Powell A.J."/>
            <person name="Paulsen I.T."/>
            <person name="Elbourne L.D.H."/>
            <person name="Baker S.E."/>
            <person name="Magnuson J."/>
            <person name="LaBoissiere S."/>
            <person name="Clutterbuck A.J."/>
            <person name="Martinez D."/>
            <person name="Wogulis M."/>
            <person name="de Leon A.L."/>
            <person name="Rey M.W."/>
            <person name="Tsang A."/>
        </authorList>
    </citation>
    <scope>NUCLEOTIDE SEQUENCE [LARGE SCALE GENOMIC DNA]</scope>
    <source>
        <strain evidence="4">ATCC 42464 / BCRC 31852 / DSM 1799</strain>
    </source>
</reference>
<dbReference type="EMBL" id="CP003003">
    <property type="protein sequence ID" value="AEO56515.1"/>
    <property type="molecule type" value="Genomic_DNA"/>
</dbReference>
<dbReference type="GeneID" id="11510565"/>
<feature type="compositionally biased region" description="Low complexity" evidence="1">
    <location>
        <begin position="262"/>
        <end position="288"/>
    </location>
</feature>
<dbReference type="AlphaFoldDB" id="G2Q9Q6"/>
<dbReference type="OMA" id="ITRDAGW"/>
<dbReference type="KEGG" id="mtm:MYCTH_100608"/>
<sequence>MARTNQRLWLAWGACLIQLAGSITASPVQGNVVARRDVTETKTTTVTVAPTTVTVNPLDPTITREAGWTSTVAPPPFISTITSGCISYNYSFPPGSETTTTVVTRTVTEQSTVTVTDTDLPPQTHFYFHLPTVTVTTPTATYVSYHCTNTMVVQYADWEYLTWTWTHWQNVATTTGLCLTTSTRSTTLPGLDTLLPTPPVPPLEDWEYFSGEPGVTLVTKNTVAIATDTTVDAAPDQTTTVTICDDRNPRPTTTTTITVTRQQSTTTKTVTGGPGCAPTTTTRAPGARSGRRRRRGDGDDDDDDEYDVVEARDAGTPVEVRTVVYTTVTVITNSVYTLTGTAIVDINTQEFPVTRIAYATTTGTGVVTVTQTACN</sequence>
<evidence type="ECO:0000313" key="4">
    <source>
        <dbReference type="Proteomes" id="UP000007322"/>
    </source>
</evidence>
<dbReference type="HOGENOM" id="CLU_794543_0_0_1"/>
<feature type="chain" id="PRO_5003435386" evidence="2">
    <location>
        <begin position="26"/>
        <end position="375"/>
    </location>
</feature>
<feature type="signal peptide" evidence="2">
    <location>
        <begin position="1"/>
        <end position="25"/>
    </location>
</feature>
<accession>G2Q9Q6</accession>
<feature type="region of interest" description="Disordered" evidence="1">
    <location>
        <begin position="262"/>
        <end position="306"/>
    </location>
</feature>
<organism evidence="3 4">
    <name type="scientific">Thermothelomyces thermophilus (strain ATCC 42464 / BCRC 31852 / DSM 1799)</name>
    <name type="common">Sporotrichum thermophile</name>
    <dbReference type="NCBI Taxonomy" id="573729"/>
    <lineage>
        <taxon>Eukaryota</taxon>
        <taxon>Fungi</taxon>
        <taxon>Dikarya</taxon>
        <taxon>Ascomycota</taxon>
        <taxon>Pezizomycotina</taxon>
        <taxon>Sordariomycetes</taxon>
        <taxon>Sordariomycetidae</taxon>
        <taxon>Sordariales</taxon>
        <taxon>Chaetomiaceae</taxon>
        <taxon>Thermothelomyces</taxon>
    </lineage>
</organism>
<evidence type="ECO:0000256" key="2">
    <source>
        <dbReference type="SAM" id="SignalP"/>
    </source>
</evidence>
<keyword evidence="4" id="KW-1185">Reference proteome</keyword>
<dbReference type="InParanoid" id="G2Q9Q6"/>
<gene>
    <name evidence="3" type="ORF">MYCTH_100608</name>
</gene>
<proteinExistence type="predicted"/>
<protein>
    <submittedName>
        <fullName evidence="3">Uncharacterized protein</fullName>
    </submittedName>
</protein>